<sequence length="205" mass="22233">MDDSPPEKPVQHSRISKKAEHIAQHELRAQAPVEESKVTRMSYPPIDARRYEKMRLRPLRLDLVIETSSGVQHRQGANSLADENHEEADEEKHLARPKGCPMPVREERRDNRTLYEGGGVGDGVGRPVCREQKAVDAGDGGVALGRGPKLQEVKGGEGEKEEGDAPDGAVREEQDADDADGADGEGDAQAKCAEGDSGERLGLAR</sequence>
<dbReference type="AlphaFoldDB" id="A0A9P5CEM3"/>
<dbReference type="Proteomes" id="UP000801864">
    <property type="component" value="Unassembled WGS sequence"/>
</dbReference>
<evidence type="ECO:0000313" key="2">
    <source>
        <dbReference type="EMBL" id="KAF3075106.1"/>
    </source>
</evidence>
<protein>
    <submittedName>
        <fullName evidence="2">Uncharacterized protein</fullName>
    </submittedName>
</protein>
<accession>A0A9P5CEM3</accession>
<feature type="compositionally biased region" description="Basic and acidic residues" evidence="1">
    <location>
        <begin position="104"/>
        <end position="113"/>
    </location>
</feature>
<proteinExistence type="predicted"/>
<feature type="region of interest" description="Disordered" evidence="1">
    <location>
        <begin position="70"/>
        <end position="205"/>
    </location>
</feature>
<gene>
    <name evidence="2" type="ORF">CFAM422_002824</name>
</gene>
<feature type="compositionally biased region" description="Basic and acidic residues" evidence="1">
    <location>
        <begin position="17"/>
        <end position="38"/>
    </location>
</feature>
<evidence type="ECO:0000256" key="1">
    <source>
        <dbReference type="SAM" id="MobiDB-lite"/>
    </source>
</evidence>
<feature type="compositionally biased region" description="Basic and acidic residues" evidence="1">
    <location>
        <begin position="1"/>
        <end position="10"/>
    </location>
</feature>
<keyword evidence="3" id="KW-1185">Reference proteome</keyword>
<organism evidence="2 3">
    <name type="scientific">Trichoderma lentiforme</name>
    <dbReference type="NCBI Taxonomy" id="1567552"/>
    <lineage>
        <taxon>Eukaryota</taxon>
        <taxon>Fungi</taxon>
        <taxon>Dikarya</taxon>
        <taxon>Ascomycota</taxon>
        <taxon>Pezizomycotina</taxon>
        <taxon>Sordariomycetes</taxon>
        <taxon>Hypocreomycetidae</taxon>
        <taxon>Hypocreales</taxon>
        <taxon>Hypocreaceae</taxon>
        <taxon>Trichoderma</taxon>
    </lineage>
</organism>
<feature type="compositionally biased region" description="Acidic residues" evidence="1">
    <location>
        <begin position="174"/>
        <end position="186"/>
    </location>
</feature>
<reference evidence="2 3" key="1">
    <citation type="submission" date="2018-06" db="EMBL/GenBank/DDBJ databases">
        <title>Genome analysis of cellulolytic fungus Trichoderma lentiforme CFAM-422.</title>
        <authorList>
            <person name="Steindorff A.S."/>
            <person name="Formighieri E.F."/>
            <person name="Midorikawa G.E.O."/>
            <person name="Tamietti M.S."/>
            <person name="Ramos E.Z."/>
            <person name="Silva A.S."/>
            <person name="Bon E.P.S."/>
            <person name="Mendes T.D."/>
            <person name="Damaso M.C.T."/>
            <person name="Favaro L.C.L."/>
        </authorList>
    </citation>
    <scope>NUCLEOTIDE SEQUENCE [LARGE SCALE GENOMIC DNA]</scope>
    <source>
        <strain evidence="2 3">CFAM-422</strain>
    </source>
</reference>
<evidence type="ECO:0000313" key="3">
    <source>
        <dbReference type="Proteomes" id="UP000801864"/>
    </source>
</evidence>
<name>A0A9P5CEM3_9HYPO</name>
<comment type="caution">
    <text evidence="2">The sequence shown here is derived from an EMBL/GenBank/DDBJ whole genome shotgun (WGS) entry which is preliminary data.</text>
</comment>
<dbReference type="EMBL" id="QLNT01000004">
    <property type="protein sequence ID" value="KAF3075106.1"/>
    <property type="molecule type" value="Genomic_DNA"/>
</dbReference>
<feature type="region of interest" description="Disordered" evidence="1">
    <location>
        <begin position="1"/>
        <end position="39"/>
    </location>
</feature>
<feature type="compositionally biased region" description="Basic and acidic residues" evidence="1">
    <location>
        <begin position="149"/>
        <end position="158"/>
    </location>
</feature>